<proteinExistence type="predicted"/>
<name>A0A1T4NEI5_PORCN</name>
<dbReference type="Proteomes" id="UP000189956">
    <property type="component" value="Unassembled WGS sequence"/>
</dbReference>
<dbReference type="EMBL" id="FUWL01000021">
    <property type="protein sequence ID" value="SJZ77644.1"/>
    <property type="molecule type" value="Genomic_DNA"/>
</dbReference>
<reference evidence="1 2" key="1">
    <citation type="submission" date="2017-02" db="EMBL/GenBank/DDBJ databases">
        <authorList>
            <person name="Peterson S.W."/>
        </authorList>
    </citation>
    <scope>NUCLEOTIDE SEQUENCE [LARGE SCALE GENOMIC DNA]</scope>
    <source>
        <strain evidence="1 2">ATCC 700135</strain>
    </source>
</reference>
<accession>A0A1T4NEI5</accession>
<sequence>MRNISDFVLFIVIVKYTAYYGYHCRIILFNVLDIPRSVEYREKV</sequence>
<dbReference type="AlphaFoldDB" id="A0A1T4NEI5"/>
<evidence type="ECO:0000313" key="1">
    <source>
        <dbReference type="EMBL" id="SJZ77644.1"/>
    </source>
</evidence>
<protein>
    <submittedName>
        <fullName evidence="1">Uncharacterized protein</fullName>
    </submittedName>
</protein>
<gene>
    <name evidence="1" type="ORF">SAMN02745205_01874</name>
</gene>
<organism evidence="1 2">
    <name type="scientific">Porphyromonas cangingivalis</name>
    <dbReference type="NCBI Taxonomy" id="36874"/>
    <lineage>
        <taxon>Bacteria</taxon>
        <taxon>Pseudomonadati</taxon>
        <taxon>Bacteroidota</taxon>
        <taxon>Bacteroidia</taxon>
        <taxon>Bacteroidales</taxon>
        <taxon>Porphyromonadaceae</taxon>
        <taxon>Porphyromonas</taxon>
    </lineage>
</organism>
<evidence type="ECO:0000313" key="2">
    <source>
        <dbReference type="Proteomes" id="UP000189956"/>
    </source>
</evidence>